<dbReference type="EMBL" id="AP014959">
    <property type="protein sequence ID" value="BAS81849.1"/>
    <property type="molecule type" value="Genomic_DNA"/>
</dbReference>
<dbReference type="PaxDb" id="39947-A0A0N7KGF2"/>
<feature type="non-terminal residue" evidence="1">
    <location>
        <position position="140"/>
    </location>
</feature>
<proteinExistence type="predicted"/>
<dbReference type="Proteomes" id="UP000059680">
    <property type="component" value="Chromosome 3"/>
</dbReference>
<evidence type="ECO:0000313" key="1">
    <source>
        <dbReference type="EMBL" id="BAS81849.1"/>
    </source>
</evidence>
<reference evidence="1 2" key="3">
    <citation type="journal article" date="2013" name="Rice">
        <title>Improvement of the Oryza sativa Nipponbare reference genome using next generation sequence and optical map data.</title>
        <authorList>
            <person name="Kawahara Y."/>
            <person name="de la Bastide M."/>
            <person name="Hamilton J.P."/>
            <person name="Kanamori H."/>
            <person name="McCombie W.R."/>
            <person name="Ouyang S."/>
            <person name="Schwartz D.C."/>
            <person name="Tanaka T."/>
            <person name="Wu J."/>
            <person name="Zhou S."/>
            <person name="Childs K.L."/>
            <person name="Davidson R.M."/>
            <person name="Lin H."/>
            <person name="Quesada-Ocampo L."/>
            <person name="Vaillancourt B."/>
            <person name="Sakai H."/>
            <person name="Lee S.S."/>
            <person name="Kim J."/>
            <person name="Numa H."/>
            <person name="Itoh T."/>
            <person name="Buell C.R."/>
            <person name="Matsumoto T."/>
        </authorList>
    </citation>
    <scope>NUCLEOTIDE SEQUENCE [LARGE SCALE GENOMIC DNA]</scope>
    <source>
        <strain evidence="2">cv. Nipponbare</strain>
    </source>
</reference>
<sequence>SDTYLSRYRRSGVRPWRDPSAIRPRCRHDPSAIRPRREARWLQAIRRRRRGGSSADRPPHLGQAYENRINHGRGFRASGRNLRHTVQRWQLLTRILDRRWCLVNESRPQRPVETRIAPCLWLFDFRFRANIDLPKIRGDT</sequence>
<organism evidence="1 2">
    <name type="scientific">Oryza sativa subsp. japonica</name>
    <name type="common">Rice</name>
    <dbReference type="NCBI Taxonomy" id="39947"/>
    <lineage>
        <taxon>Eukaryota</taxon>
        <taxon>Viridiplantae</taxon>
        <taxon>Streptophyta</taxon>
        <taxon>Embryophyta</taxon>
        <taxon>Tracheophyta</taxon>
        <taxon>Spermatophyta</taxon>
        <taxon>Magnoliopsida</taxon>
        <taxon>Liliopsida</taxon>
        <taxon>Poales</taxon>
        <taxon>Poaceae</taxon>
        <taxon>BOP clade</taxon>
        <taxon>Oryzoideae</taxon>
        <taxon>Oryzeae</taxon>
        <taxon>Oryzinae</taxon>
        <taxon>Oryza</taxon>
        <taxon>Oryza sativa</taxon>
    </lineage>
</organism>
<dbReference type="Gramene" id="Os03t0103600-00">
    <property type="protein sequence ID" value="Os03t0103600-00"/>
    <property type="gene ID" value="Os03g0103600"/>
</dbReference>
<dbReference type="InParanoid" id="A0A0N7KGF2"/>
<reference evidence="1 2" key="2">
    <citation type="journal article" date="2013" name="Plant Cell Physiol.">
        <title>Rice Annotation Project Database (RAP-DB): an integrative and interactive database for rice genomics.</title>
        <authorList>
            <person name="Sakai H."/>
            <person name="Lee S.S."/>
            <person name="Tanaka T."/>
            <person name="Numa H."/>
            <person name="Kim J."/>
            <person name="Kawahara Y."/>
            <person name="Wakimoto H."/>
            <person name="Yang C.C."/>
            <person name="Iwamoto M."/>
            <person name="Abe T."/>
            <person name="Yamada Y."/>
            <person name="Muto A."/>
            <person name="Inokuchi H."/>
            <person name="Ikemura T."/>
            <person name="Matsumoto T."/>
            <person name="Sasaki T."/>
            <person name="Itoh T."/>
        </authorList>
    </citation>
    <scope>NUCLEOTIDE SEQUENCE [LARGE SCALE GENOMIC DNA]</scope>
    <source>
        <strain evidence="2">cv. Nipponbare</strain>
    </source>
</reference>
<dbReference type="AlphaFoldDB" id="A0A0N7KGF2"/>
<keyword evidence="2" id="KW-1185">Reference proteome</keyword>
<gene>
    <name evidence="1" type="ordered locus">Os03g0103600</name>
    <name evidence="1" type="ORF">OSNPB_030103600</name>
</gene>
<protein>
    <submittedName>
        <fullName evidence="1">Os03g0103600 protein</fullName>
    </submittedName>
</protein>
<reference evidence="2" key="1">
    <citation type="journal article" date="2005" name="Nature">
        <title>The map-based sequence of the rice genome.</title>
        <authorList>
            <consortium name="International rice genome sequencing project (IRGSP)"/>
            <person name="Matsumoto T."/>
            <person name="Wu J."/>
            <person name="Kanamori H."/>
            <person name="Katayose Y."/>
            <person name="Fujisawa M."/>
            <person name="Namiki N."/>
            <person name="Mizuno H."/>
            <person name="Yamamoto K."/>
            <person name="Antonio B.A."/>
            <person name="Baba T."/>
            <person name="Sakata K."/>
            <person name="Nagamura Y."/>
            <person name="Aoki H."/>
            <person name="Arikawa K."/>
            <person name="Arita K."/>
            <person name="Bito T."/>
            <person name="Chiden Y."/>
            <person name="Fujitsuka N."/>
            <person name="Fukunaka R."/>
            <person name="Hamada M."/>
            <person name="Harada C."/>
            <person name="Hayashi A."/>
            <person name="Hijishita S."/>
            <person name="Honda M."/>
            <person name="Hosokawa S."/>
            <person name="Ichikawa Y."/>
            <person name="Idonuma A."/>
            <person name="Iijima M."/>
            <person name="Ikeda M."/>
            <person name="Ikeno M."/>
            <person name="Ito K."/>
            <person name="Ito S."/>
            <person name="Ito T."/>
            <person name="Ito Y."/>
            <person name="Ito Y."/>
            <person name="Iwabuchi A."/>
            <person name="Kamiya K."/>
            <person name="Karasawa W."/>
            <person name="Kurita K."/>
            <person name="Katagiri S."/>
            <person name="Kikuta A."/>
            <person name="Kobayashi H."/>
            <person name="Kobayashi N."/>
            <person name="Machita K."/>
            <person name="Maehara T."/>
            <person name="Masukawa M."/>
            <person name="Mizubayashi T."/>
            <person name="Mukai Y."/>
            <person name="Nagasaki H."/>
            <person name="Nagata Y."/>
            <person name="Naito S."/>
            <person name="Nakashima M."/>
            <person name="Nakama Y."/>
            <person name="Nakamichi Y."/>
            <person name="Nakamura M."/>
            <person name="Meguro A."/>
            <person name="Negishi M."/>
            <person name="Ohta I."/>
            <person name="Ohta T."/>
            <person name="Okamoto M."/>
            <person name="Ono N."/>
            <person name="Saji S."/>
            <person name="Sakaguchi M."/>
            <person name="Sakai K."/>
            <person name="Shibata M."/>
            <person name="Shimokawa T."/>
            <person name="Song J."/>
            <person name="Takazaki Y."/>
            <person name="Terasawa K."/>
            <person name="Tsugane M."/>
            <person name="Tsuji K."/>
            <person name="Ueda S."/>
            <person name="Waki K."/>
            <person name="Yamagata H."/>
            <person name="Yamamoto M."/>
            <person name="Yamamoto S."/>
            <person name="Yamane H."/>
            <person name="Yoshiki S."/>
            <person name="Yoshihara R."/>
            <person name="Yukawa K."/>
            <person name="Zhong H."/>
            <person name="Yano M."/>
            <person name="Yuan Q."/>
            <person name="Ouyang S."/>
            <person name="Liu J."/>
            <person name="Jones K.M."/>
            <person name="Gansberger K."/>
            <person name="Moffat K."/>
            <person name="Hill J."/>
            <person name="Bera J."/>
            <person name="Fadrosh D."/>
            <person name="Jin S."/>
            <person name="Johri S."/>
            <person name="Kim M."/>
            <person name="Overton L."/>
            <person name="Reardon M."/>
            <person name="Tsitrin T."/>
            <person name="Vuong H."/>
            <person name="Weaver B."/>
            <person name="Ciecko A."/>
            <person name="Tallon L."/>
            <person name="Jackson J."/>
            <person name="Pai G."/>
            <person name="Aken S.V."/>
            <person name="Utterback T."/>
            <person name="Reidmuller S."/>
            <person name="Feldblyum T."/>
            <person name="Hsiao J."/>
            <person name="Zismann V."/>
            <person name="Iobst S."/>
            <person name="de Vazeille A.R."/>
            <person name="Buell C.R."/>
            <person name="Ying K."/>
            <person name="Li Y."/>
            <person name="Lu T."/>
            <person name="Huang Y."/>
            <person name="Zhao Q."/>
            <person name="Feng Q."/>
            <person name="Zhang L."/>
            <person name="Zhu J."/>
            <person name="Weng Q."/>
            <person name="Mu J."/>
            <person name="Lu Y."/>
            <person name="Fan D."/>
            <person name="Liu Y."/>
            <person name="Guan J."/>
            <person name="Zhang Y."/>
            <person name="Yu S."/>
            <person name="Liu X."/>
            <person name="Zhang Y."/>
            <person name="Hong G."/>
            <person name="Han B."/>
            <person name="Choisne N."/>
            <person name="Demange N."/>
            <person name="Orjeda G."/>
            <person name="Samain S."/>
            <person name="Cattolico L."/>
            <person name="Pelletier E."/>
            <person name="Couloux A."/>
            <person name="Segurens B."/>
            <person name="Wincker P."/>
            <person name="D'Hont A."/>
            <person name="Scarpelli C."/>
            <person name="Weissenbach J."/>
            <person name="Salanoubat M."/>
            <person name="Quetier F."/>
            <person name="Yu Y."/>
            <person name="Kim H.R."/>
            <person name="Rambo T."/>
            <person name="Currie J."/>
            <person name="Collura K."/>
            <person name="Luo M."/>
            <person name="Yang T."/>
            <person name="Ammiraju J.S.S."/>
            <person name="Engler F."/>
            <person name="Soderlund C."/>
            <person name="Wing R.A."/>
            <person name="Palmer L.E."/>
            <person name="de la Bastide M."/>
            <person name="Spiegel L."/>
            <person name="Nascimento L."/>
            <person name="Zutavern T."/>
            <person name="O'Shaughnessy A."/>
            <person name="Dike S."/>
            <person name="Dedhia N."/>
            <person name="Preston R."/>
            <person name="Balija V."/>
            <person name="McCombie W.R."/>
            <person name="Chow T."/>
            <person name="Chen H."/>
            <person name="Chung M."/>
            <person name="Chen C."/>
            <person name="Shaw J."/>
            <person name="Wu H."/>
            <person name="Hsiao K."/>
            <person name="Chao Y."/>
            <person name="Chu M."/>
            <person name="Cheng C."/>
            <person name="Hour A."/>
            <person name="Lee P."/>
            <person name="Lin S."/>
            <person name="Lin Y."/>
            <person name="Liou J."/>
            <person name="Liu S."/>
            <person name="Hsing Y."/>
            <person name="Raghuvanshi S."/>
            <person name="Mohanty A."/>
            <person name="Bharti A.K."/>
            <person name="Gaur A."/>
            <person name="Gupta V."/>
            <person name="Kumar D."/>
            <person name="Ravi V."/>
            <person name="Vij S."/>
            <person name="Kapur A."/>
            <person name="Khurana P."/>
            <person name="Khurana P."/>
            <person name="Khurana J.P."/>
            <person name="Tyagi A.K."/>
            <person name="Gaikwad K."/>
            <person name="Singh A."/>
            <person name="Dalal V."/>
            <person name="Srivastava S."/>
            <person name="Dixit A."/>
            <person name="Pal A.K."/>
            <person name="Ghazi I.A."/>
            <person name="Yadav M."/>
            <person name="Pandit A."/>
            <person name="Bhargava A."/>
            <person name="Sureshbabu K."/>
            <person name="Batra K."/>
            <person name="Sharma T.R."/>
            <person name="Mohapatra T."/>
            <person name="Singh N.K."/>
            <person name="Messing J."/>
            <person name="Nelson A.B."/>
            <person name="Fuks G."/>
            <person name="Kavchok S."/>
            <person name="Keizer G."/>
            <person name="Linton E."/>
            <person name="Llaca V."/>
            <person name="Song R."/>
            <person name="Tanyolac B."/>
            <person name="Young S."/>
            <person name="Ho-Il K."/>
            <person name="Hahn J.H."/>
            <person name="Sangsakoo G."/>
            <person name="Vanavichit A."/>
            <person name="de Mattos Luiz.A.T."/>
            <person name="Zimmer P.D."/>
            <person name="Malone G."/>
            <person name="Dellagostin O."/>
            <person name="de Oliveira A.C."/>
            <person name="Bevan M."/>
            <person name="Bancroft I."/>
            <person name="Minx P."/>
            <person name="Cordum H."/>
            <person name="Wilson R."/>
            <person name="Cheng Z."/>
            <person name="Jin W."/>
            <person name="Jiang J."/>
            <person name="Leong S.A."/>
            <person name="Iwama H."/>
            <person name="Gojobori T."/>
            <person name="Itoh T."/>
            <person name="Niimura Y."/>
            <person name="Fujii Y."/>
            <person name="Habara T."/>
            <person name="Sakai H."/>
            <person name="Sato Y."/>
            <person name="Wilson G."/>
            <person name="Kumar K."/>
            <person name="McCouch S."/>
            <person name="Juretic N."/>
            <person name="Hoen D."/>
            <person name="Wright S."/>
            <person name="Bruskiewich R."/>
            <person name="Bureau T."/>
            <person name="Miyao A."/>
            <person name="Hirochika H."/>
            <person name="Nishikawa T."/>
            <person name="Kadowaki K."/>
            <person name="Sugiura M."/>
            <person name="Burr B."/>
            <person name="Sasaki T."/>
        </authorList>
    </citation>
    <scope>NUCLEOTIDE SEQUENCE [LARGE SCALE GENOMIC DNA]</scope>
    <source>
        <strain evidence="2">cv. Nipponbare</strain>
    </source>
</reference>
<accession>A0A0N7KGF2</accession>
<evidence type="ECO:0000313" key="2">
    <source>
        <dbReference type="Proteomes" id="UP000059680"/>
    </source>
</evidence>
<name>A0A0N7KGF2_ORYSJ</name>